<evidence type="ECO:0000256" key="2">
    <source>
        <dbReference type="ARBA" id="ARBA00008417"/>
    </source>
</evidence>
<evidence type="ECO:0000256" key="9">
    <source>
        <dbReference type="ARBA" id="ARBA00023251"/>
    </source>
</evidence>
<gene>
    <name evidence="11" type="ORF">IAC55_04855</name>
</gene>
<dbReference type="CDD" id="cd13143">
    <property type="entry name" value="MATE_MepA_like"/>
    <property type="match status" value="1"/>
</dbReference>
<keyword evidence="9" id="KW-0046">Antibiotic resistance</keyword>
<dbReference type="InterPro" id="IPR045070">
    <property type="entry name" value="MATE_MepA-like"/>
</dbReference>
<feature type="transmembrane region" description="Helical" evidence="10">
    <location>
        <begin position="134"/>
        <end position="151"/>
    </location>
</feature>
<dbReference type="InterPro" id="IPR002528">
    <property type="entry name" value="MATE_fam"/>
</dbReference>
<name>A0A9D9DYM5_9FIRM</name>
<feature type="transmembrane region" description="Helical" evidence="10">
    <location>
        <begin position="243"/>
        <end position="263"/>
    </location>
</feature>
<keyword evidence="4" id="KW-0813">Transport</keyword>
<dbReference type="NCBIfam" id="TIGR00797">
    <property type="entry name" value="matE"/>
    <property type="match status" value="1"/>
</dbReference>
<keyword evidence="5" id="KW-1003">Cell membrane</keyword>
<evidence type="ECO:0000256" key="4">
    <source>
        <dbReference type="ARBA" id="ARBA00022448"/>
    </source>
</evidence>
<feature type="transmembrane region" description="Helical" evidence="10">
    <location>
        <begin position="316"/>
        <end position="334"/>
    </location>
</feature>
<dbReference type="InterPro" id="IPR051327">
    <property type="entry name" value="MATE_MepA_subfamily"/>
</dbReference>
<dbReference type="GO" id="GO:0046677">
    <property type="term" value="P:response to antibiotic"/>
    <property type="evidence" value="ECO:0007669"/>
    <property type="project" value="UniProtKB-KW"/>
</dbReference>
<feature type="transmembrane region" description="Helical" evidence="10">
    <location>
        <begin position="53"/>
        <end position="80"/>
    </location>
</feature>
<evidence type="ECO:0000256" key="1">
    <source>
        <dbReference type="ARBA" id="ARBA00004651"/>
    </source>
</evidence>
<dbReference type="Pfam" id="PF01554">
    <property type="entry name" value="MatE"/>
    <property type="match status" value="2"/>
</dbReference>
<evidence type="ECO:0000256" key="5">
    <source>
        <dbReference type="ARBA" id="ARBA00022475"/>
    </source>
</evidence>
<dbReference type="GO" id="GO:0042910">
    <property type="term" value="F:xenobiotic transmembrane transporter activity"/>
    <property type="evidence" value="ECO:0007669"/>
    <property type="project" value="InterPro"/>
</dbReference>
<evidence type="ECO:0000256" key="10">
    <source>
        <dbReference type="SAM" id="Phobius"/>
    </source>
</evidence>
<accession>A0A9D9DYM5</accession>
<dbReference type="EMBL" id="JADIMX010000090">
    <property type="protein sequence ID" value="MBO8434635.1"/>
    <property type="molecule type" value="Genomic_DNA"/>
</dbReference>
<feature type="transmembrane region" description="Helical" evidence="10">
    <location>
        <begin position="414"/>
        <end position="435"/>
    </location>
</feature>
<dbReference type="Proteomes" id="UP000823611">
    <property type="component" value="Unassembled WGS sequence"/>
</dbReference>
<dbReference type="PANTHER" id="PTHR43823">
    <property type="entry name" value="SPORULATION PROTEIN YKVU"/>
    <property type="match status" value="1"/>
</dbReference>
<evidence type="ECO:0000313" key="12">
    <source>
        <dbReference type="Proteomes" id="UP000823611"/>
    </source>
</evidence>
<sequence length="442" mass="48189">MDTNISKKFNFFELIIFALPSIIMMMFMSLYTIVDGFFVSKFVGTDALSAINIAYPVVNLVIGIGVMFSAGGSAIVSLKMGEGRYEEAKSDFTLIIITGIIISVVISVLSVFNSEKLVIILGARGNLVGLASDYLKILMFFAPVSCLQLLFQSFFVSAGKPSLGLVLTIFGGIFNMIFDYILIVPLEMGIKGAGFATALSYFIPAIGGLVFFFFNKKGLCFKKPKFRGDVIFKSTTNGSSEMVTNLSGSVTTFLFNIYMMKIAGADGVAAITGGLYVQFLMTALFLGFSIGVAPVISYNYGAKDFSFLKSTIKKCIVFTIVMSVVIFLIGYLFSEQISLIFFERNTNVYDISVSGLKLFSIAFIFVGFNIFASALFTALGNGVVSATISFLRTLLCTSLGIIILSTLFGINGIWLSMPVAEIVTICFSVFFLRLLKTKYHIF</sequence>
<evidence type="ECO:0000256" key="3">
    <source>
        <dbReference type="ARBA" id="ARBA00022106"/>
    </source>
</evidence>
<dbReference type="PIRSF" id="PIRSF006603">
    <property type="entry name" value="DinF"/>
    <property type="match status" value="1"/>
</dbReference>
<feature type="transmembrane region" description="Helical" evidence="10">
    <location>
        <begin position="275"/>
        <end position="296"/>
    </location>
</feature>
<protein>
    <recommendedName>
        <fullName evidence="3">Multidrug export protein MepA</fullName>
    </recommendedName>
</protein>
<dbReference type="PANTHER" id="PTHR43823:SF3">
    <property type="entry name" value="MULTIDRUG EXPORT PROTEIN MEPA"/>
    <property type="match status" value="1"/>
</dbReference>
<feature type="transmembrane region" description="Helical" evidence="10">
    <location>
        <begin position="12"/>
        <end position="33"/>
    </location>
</feature>
<comment type="subcellular location">
    <subcellularLocation>
        <location evidence="1">Cell membrane</location>
        <topology evidence="1">Multi-pass membrane protein</topology>
    </subcellularLocation>
</comment>
<evidence type="ECO:0000256" key="8">
    <source>
        <dbReference type="ARBA" id="ARBA00023136"/>
    </source>
</evidence>
<comment type="caution">
    <text evidence="11">The sequence shown here is derived from an EMBL/GenBank/DDBJ whole genome shotgun (WGS) entry which is preliminary data.</text>
</comment>
<dbReference type="InterPro" id="IPR048279">
    <property type="entry name" value="MdtK-like"/>
</dbReference>
<organism evidence="11 12">
    <name type="scientific">Candidatus Fimicola merdigallinarum</name>
    <dbReference type="NCBI Taxonomy" id="2840819"/>
    <lineage>
        <taxon>Bacteria</taxon>
        <taxon>Bacillati</taxon>
        <taxon>Bacillota</taxon>
        <taxon>Clostridia</taxon>
        <taxon>Lachnospirales</taxon>
        <taxon>Lachnospiraceae</taxon>
        <taxon>Lachnospiraceae incertae sedis</taxon>
        <taxon>Candidatus Fimicola</taxon>
    </lineage>
</organism>
<evidence type="ECO:0000256" key="7">
    <source>
        <dbReference type="ARBA" id="ARBA00022989"/>
    </source>
</evidence>
<proteinExistence type="inferred from homology"/>
<feature type="transmembrane region" description="Helical" evidence="10">
    <location>
        <begin position="354"/>
        <end position="378"/>
    </location>
</feature>
<reference evidence="11" key="1">
    <citation type="submission" date="2020-10" db="EMBL/GenBank/DDBJ databases">
        <authorList>
            <person name="Gilroy R."/>
        </authorList>
    </citation>
    <scope>NUCLEOTIDE SEQUENCE</scope>
    <source>
        <strain evidence="11">F6-4510</strain>
    </source>
</reference>
<keyword evidence="6 10" id="KW-0812">Transmembrane</keyword>
<keyword evidence="8 10" id="KW-0472">Membrane</keyword>
<feature type="transmembrane region" description="Helical" evidence="10">
    <location>
        <begin position="195"/>
        <end position="214"/>
    </location>
</feature>
<comment type="similarity">
    <text evidence="2">Belongs to the multi antimicrobial extrusion (MATE) (TC 2.A.66.1) family. MepA subfamily.</text>
</comment>
<feature type="transmembrane region" description="Helical" evidence="10">
    <location>
        <begin position="163"/>
        <end position="183"/>
    </location>
</feature>
<keyword evidence="7 10" id="KW-1133">Transmembrane helix</keyword>
<evidence type="ECO:0000313" key="11">
    <source>
        <dbReference type="EMBL" id="MBO8434635.1"/>
    </source>
</evidence>
<dbReference type="GO" id="GO:0015297">
    <property type="term" value="F:antiporter activity"/>
    <property type="evidence" value="ECO:0007669"/>
    <property type="project" value="InterPro"/>
</dbReference>
<evidence type="ECO:0000256" key="6">
    <source>
        <dbReference type="ARBA" id="ARBA00022692"/>
    </source>
</evidence>
<feature type="transmembrane region" description="Helical" evidence="10">
    <location>
        <begin position="390"/>
        <end position="408"/>
    </location>
</feature>
<feature type="transmembrane region" description="Helical" evidence="10">
    <location>
        <begin position="92"/>
        <end position="114"/>
    </location>
</feature>
<reference evidence="11" key="2">
    <citation type="journal article" date="2021" name="PeerJ">
        <title>Extensive microbial diversity within the chicken gut microbiome revealed by metagenomics and culture.</title>
        <authorList>
            <person name="Gilroy R."/>
            <person name="Ravi A."/>
            <person name="Getino M."/>
            <person name="Pursley I."/>
            <person name="Horton D.L."/>
            <person name="Alikhan N.F."/>
            <person name="Baker D."/>
            <person name="Gharbi K."/>
            <person name="Hall N."/>
            <person name="Watson M."/>
            <person name="Adriaenssens E.M."/>
            <person name="Foster-Nyarko E."/>
            <person name="Jarju S."/>
            <person name="Secka A."/>
            <person name="Antonio M."/>
            <person name="Oren A."/>
            <person name="Chaudhuri R.R."/>
            <person name="La Ragione R."/>
            <person name="Hildebrand F."/>
            <person name="Pallen M.J."/>
        </authorList>
    </citation>
    <scope>NUCLEOTIDE SEQUENCE</scope>
    <source>
        <strain evidence="11">F6-4510</strain>
    </source>
</reference>
<dbReference type="AlphaFoldDB" id="A0A9D9DYM5"/>
<dbReference type="GO" id="GO:0005886">
    <property type="term" value="C:plasma membrane"/>
    <property type="evidence" value="ECO:0007669"/>
    <property type="project" value="UniProtKB-SubCell"/>
</dbReference>